<keyword evidence="7" id="KW-1185">Reference proteome</keyword>
<keyword evidence="3 6" id="KW-0418">Kinase</keyword>
<dbReference type="PANTHER" id="PTHR34220">
    <property type="entry name" value="SENSOR HISTIDINE KINASE YPDA"/>
    <property type="match status" value="1"/>
</dbReference>
<dbReference type="InterPro" id="IPR018771">
    <property type="entry name" value="PocR_dom"/>
</dbReference>
<dbReference type="EMBL" id="FMUS01000001">
    <property type="protein sequence ID" value="SCX75196.1"/>
    <property type="molecule type" value="Genomic_DNA"/>
</dbReference>
<evidence type="ECO:0000256" key="3">
    <source>
        <dbReference type="ARBA" id="ARBA00022777"/>
    </source>
</evidence>
<dbReference type="Pfam" id="PF10114">
    <property type="entry name" value="PocR"/>
    <property type="match status" value="1"/>
</dbReference>
<evidence type="ECO:0000256" key="1">
    <source>
        <dbReference type="ARBA" id="ARBA00000085"/>
    </source>
</evidence>
<dbReference type="PRINTS" id="PR00344">
    <property type="entry name" value="BCTRLSENSOR"/>
</dbReference>
<dbReference type="PROSITE" id="PS50109">
    <property type="entry name" value="HIS_KIN"/>
    <property type="match status" value="1"/>
</dbReference>
<dbReference type="OrthoDB" id="1410840at2"/>
<proteinExistence type="predicted"/>
<dbReference type="Pfam" id="PF06580">
    <property type="entry name" value="His_kinase"/>
    <property type="match status" value="1"/>
</dbReference>
<dbReference type="InterPro" id="IPR005467">
    <property type="entry name" value="His_kinase_dom"/>
</dbReference>
<dbReference type="GO" id="GO:0000155">
    <property type="term" value="F:phosphorelay sensor kinase activity"/>
    <property type="evidence" value="ECO:0007669"/>
    <property type="project" value="InterPro"/>
</dbReference>
<evidence type="ECO:0000313" key="7">
    <source>
        <dbReference type="Proteomes" id="UP000198636"/>
    </source>
</evidence>
<dbReference type="InterPro" id="IPR050640">
    <property type="entry name" value="Bact_2-comp_sensor_kinase"/>
</dbReference>
<dbReference type="GO" id="GO:0016020">
    <property type="term" value="C:membrane"/>
    <property type="evidence" value="ECO:0007669"/>
    <property type="project" value="InterPro"/>
</dbReference>
<reference evidence="6 7" key="1">
    <citation type="submission" date="2016-10" db="EMBL/GenBank/DDBJ databases">
        <authorList>
            <person name="de Groot N.N."/>
        </authorList>
    </citation>
    <scope>NUCLEOTIDE SEQUENCE [LARGE SCALE GENOMIC DNA]</scope>
    <source>
        <strain evidence="6 7">DSM 18978</strain>
    </source>
</reference>
<sequence>MRKMHLRDITDIEILQEIQDGFARSTGLAAVTVDYKGRPVTEYSNFSRFCKLIREEGKCREACHRSDAYGGLEAARKEKPYIYRCHTGLVDFAIPIIINGQYMGSIMAGQVKIEEGELSRLDHIINETNHWKDNEEIMEAYNEIPLISYDKISGAAQMMFLVSNYMVEKDVMRLMQEELNVQNLKLMEEVKVRAELEKALKDTEIKALQSQVNPHFLFNVLNTVGRLALIEKAPKTQEIVHSLAEILRYVLKSINKLVELKDEIDHIERYLKIQSVRFGERIQYKIDIPNSLHKILIPSMILQSLVENSINHGLEPKEEYGNIKITGYAYEDEVIIEISDDGIGIPKDRLKMILDEDKDIEGMTTSIGIGINNVNKRLTHHYGPEYKIEIKSKLEVGTTVKVRIPKKINSRRALHV</sequence>
<organism evidence="6 7">
    <name type="scientific">Alkaliphilus peptidifermentans DSM 18978</name>
    <dbReference type="NCBI Taxonomy" id="1120976"/>
    <lineage>
        <taxon>Bacteria</taxon>
        <taxon>Bacillati</taxon>
        <taxon>Bacillota</taxon>
        <taxon>Clostridia</taxon>
        <taxon>Peptostreptococcales</taxon>
        <taxon>Natronincolaceae</taxon>
        <taxon>Alkaliphilus</taxon>
    </lineage>
</organism>
<gene>
    <name evidence="6" type="ORF">SAMN03080606_00032</name>
</gene>
<dbReference type="EC" id="2.7.13.3" evidence="2"/>
<dbReference type="PANTHER" id="PTHR34220:SF7">
    <property type="entry name" value="SENSOR HISTIDINE KINASE YPDA"/>
    <property type="match status" value="1"/>
</dbReference>
<evidence type="ECO:0000259" key="5">
    <source>
        <dbReference type="PROSITE" id="PS50109"/>
    </source>
</evidence>
<feature type="domain" description="Histidine kinase" evidence="5">
    <location>
        <begin position="212"/>
        <end position="408"/>
    </location>
</feature>
<dbReference type="RefSeq" id="WP_091538545.1">
    <property type="nucleotide sequence ID" value="NZ_FMUS01000001.1"/>
</dbReference>
<evidence type="ECO:0000256" key="4">
    <source>
        <dbReference type="ARBA" id="ARBA00023012"/>
    </source>
</evidence>
<evidence type="ECO:0000256" key="2">
    <source>
        <dbReference type="ARBA" id="ARBA00012438"/>
    </source>
</evidence>
<dbReference type="InterPro" id="IPR004358">
    <property type="entry name" value="Sig_transdc_His_kin-like_C"/>
</dbReference>
<dbReference type="Gene3D" id="3.30.565.10">
    <property type="entry name" value="Histidine kinase-like ATPase, C-terminal domain"/>
    <property type="match status" value="1"/>
</dbReference>
<dbReference type="Pfam" id="PF02518">
    <property type="entry name" value="HATPase_c"/>
    <property type="match status" value="1"/>
</dbReference>
<accession>A0A1G5ABF8</accession>
<evidence type="ECO:0000313" key="6">
    <source>
        <dbReference type="EMBL" id="SCX75196.1"/>
    </source>
</evidence>
<dbReference type="STRING" id="1120976.SAMN03080606_00032"/>
<keyword evidence="3 6" id="KW-0808">Transferase</keyword>
<dbReference type="InterPro" id="IPR036890">
    <property type="entry name" value="HATPase_C_sf"/>
</dbReference>
<dbReference type="SUPFAM" id="SSF55874">
    <property type="entry name" value="ATPase domain of HSP90 chaperone/DNA topoisomerase II/histidine kinase"/>
    <property type="match status" value="1"/>
</dbReference>
<dbReference type="Proteomes" id="UP000198636">
    <property type="component" value="Unassembled WGS sequence"/>
</dbReference>
<comment type="catalytic activity">
    <reaction evidence="1">
        <text>ATP + protein L-histidine = ADP + protein N-phospho-L-histidine.</text>
        <dbReference type="EC" id="2.7.13.3"/>
    </reaction>
</comment>
<dbReference type="InterPro" id="IPR003594">
    <property type="entry name" value="HATPase_dom"/>
</dbReference>
<dbReference type="SMART" id="SM00387">
    <property type="entry name" value="HATPase_c"/>
    <property type="match status" value="1"/>
</dbReference>
<keyword evidence="4" id="KW-0902">Two-component regulatory system</keyword>
<protein>
    <recommendedName>
        <fullName evidence="2">histidine kinase</fullName>
        <ecNumber evidence="2">2.7.13.3</ecNumber>
    </recommendedName>
</protein>
<dbReference type="AlphaFoldDB" id="A0A1G5ABF8"/>
<name>A0A1G5ABF8_9FIRM</name>
<dbReference type="InterPro" id="IPR010559">
    <property type="entry name" value="Sig_transdc_His_kin_internal"/>
</dbReference>